<feature type="region of interest" description="Disordered" evidence="9">
    <location>
        <begin position="410"/>
        <end position="461"/>
    </location>
</feature>
<gene>
    <name evidence="12" type="ORF">QTO34_007725</name>
</gene>
<evidence type="ECO:0000256" key="1">
    <source>
        <dbReference type="ARBA" id="ARBA00004606"/>
    </source>
</evidence>
<feature type="compositionally biased region" description="Acidic residues" evidence="9">
    <location>
        <begin position="410"/>
        <end position="427"/>
    </location>
</feature>
<evidence type="ECO:0000256" key="4">
    <source>
        <dbReference type="ARBA" id="ARBA00022989"/>
    </source>
</evidence>
<feature type="compositionally biased region" description="Basic and acidic residues" evidence="9">
    <location>
        <begin position="282"/>
        <end position="293"/>
    </location>
</feature>
<dbReference type="AlphaFoldDB" id="A0AA40HIW3"/>
<reference evidence="12" key="1">
    <citation type="submission" date="2023-06" db="EMBL/GenBank/DDBJ databases">
        <title>Reference genome for the Northern bat (Eptesicus nilssonii), a most northern bat species.</title>
        <authorList>
            <person name="Laine V.N."/>
            <person name="Pulliainen A.T."/>
            <person name="Lilley T.M."/>
        </authorList>
    </citation>
    <scope>NUCLEOTIDE SEQUENCE</scope>
    <source>
        <strain evidence="12">BLF_Eptnil</strain>
        <tissue evidence="12">Kidney</tissue>
    </source>
</reference>
<feature type="compositionally biased region" description="Low complexity" evidence="9">
    <location>
        <begin position="14"/>
        <end position="32"/>
    </location>
</feature>
<evidence type="ECO:0000256" key="5">
    <source>
        <dbReference type="ARBA" id="ARBA00023136"/>
    </source>
</evidence>
<comment type="caution">
    <text evidence="12">The sequence shown here is derived from an EMBL/GenBank/DDBJ whole genome shotgun (WGS) entry which is preliminary data.</text>
</comment>
<feature type="compositionally biased region" description="Basic residues" evidence="9">
    <location>
        <begin position="51"/>
        <end position="62"/>
    </location>
</feature>
<keyword evidence="3 10" id="KW-0812">Transmembrane</keyword>
<feature type="region of interest" description="Disordered" evidence="9">
    <location>
        <begin position="1"/>
        <end position="65"/>
    </location>
</feature>
<comment type="subcellular location">
    <subcellularLocation>
        <location evidence="8">Endomembrane system</location>
        <topology evidence="8">Single-pass membrane protein</topology>
    </subcellularLocation>
    <subcellularLocation>
        <location evidence="1">Membrane</location>
        <topology evidence="1">Single-pass type II membrane protein</topology>
    </subcellularLocation>
</comment>
<keyword evidence="7" id="KW-0325">Glycoprotein</keyword>
<feature type="compositionally biased region" description="Polar residues" evidence="9">
    <location>
        <begin position="200"/>
        <end position="210"/>
    </location>
</feature>
<name>A0AA40HIW3_CNENI</name>
<dbReference type="Pfam" id="PF05279">
    <property type="entry name" value="Asp-B-Hydro_N"/>
    <property type="match status" value="1"/>
</dbReference>
<sequence>MAPRKNAKGGGGNSSSSTSGSSSSSSSSAGARRGQRRSGGWGLGPALGVRSGRRAVRSHLSRTQRASPPYLRVAPLWRERRPRLVGLVGGLEGPGKQGLGQREVQGAGLGVARVADWAGGTLSSRRQLSVCAMAVLRNRRGLWGSELTSPADHQKRGSWAFRKPPPSRRLPKGLVHQRTGTQLHCNRKRKHGLQHHITRELTSSANSRPIQTYRVRNSGLGQRSLSLSPYPLRKKPRDAEGSKAAEKQASWGEEKGGAEAGPGEKGGAEAGPGEKGGAEAGPGEKEGERDTKHGGHKNGRKGVLSGSSFFTWFMVIALLGVWTSVAVIWFELVDYEEVLAKAKDFRYNLSEVLQGKLGVYDADGLTNDGSNENIDSLEEVVNILAEESSDWFCSFLSFLYDIMTPFEMLEEAQEEGEEEEEEEEEEEGKGVKKKSKTTDGVDGLNSGSPQGWEGPGDQGKVTPPSHLCCCHCWQRKPRLALVT</sequence>
<keyword evidence="13" id="KW-1185">Reference proteome</keyword>
<accession>A0AA40HIW3</accession>
<keyword evidence="5 10" id="KW-0472">Membrane</keyword>
<dbReference type="InterPro" id="IPR007943">
    <property type="entry name" value="Asp-B-hydro/Triadin_dom"/>
</dbReference>
<feature type="transmembrane region" description="Helical" evidence="10">
    <location>
        <begin position="309"/>
        <end position="330"/>
    </location>
</feature>
<keyword evidence="2" id="KW-0597">Phosphoprotein</keyword>
<keyword evidence="6" id="KW-1015">Disulfide bond</keyword>
<dbReference type="GO" id="GO:0005783">
    <property type="term" value="C:endoplasmic reticulum"/>
    <property type="evidence" value="ECO:0007669"/>
    <property type="project" value="TreeGrafter"/>
</dbReference>
<evidence type="ECO:0000256" key="8">
    <source>
        <dbReference type="ARBA" id="ARBA00037847"/>
    </source>
</evidence>
<evidence type="ECO:0000256" key="2">
    <source>
        <dbReference type="ARBA" id="ARBA00022553"/>
    </source>
</evidence>
<dbReference type="EMBL" id="JAULJE010000019">
    <property type="protein sequence ID" value="KAK1332044.1"/>
    <property type="molecule type" value="Genomic_DNA"/>
</dbReference>
<dbReference type="GO" id="GO:0016020">
    <property type="term" value="C:membrane"/>
    <property type="evidence" value="ECO:0007669"/>
    <property type="project" value="UniProtKB-SubCell"/>
</dbReference>
<dbReference type="InterPro" id="IPR039038">
    <property type="entry name" value="ASPH"/>
</dbReference>
<proteinExistence type="predicted"/>
<feature type="compositionally biased region" description="Basic residues" evidence="9">
    <location>
        <begin position="185"/>
        <end position="196"/>
    </location>
</feature>
<evidence type="ECO:0000256" key="10">
    <source>
        <dbReference type="SAM" id="Phobius"/>
    </source>
</evidence>
<dbReference type="Proteomes" id="UP001177744">
    <property type="component" value="Unassembled WGS sequence"/>
</dbReference>
<dbReference type="PANTHER" id="PTHR12366:SF33">
    <property type="entry name" value="ASPARTYL_ASPARAGINYL BETA-HYDROXYLASE"/>
    <property type="match status" value="1"/>
</dbReference>
<evidence type="ECO:0000259" key="11">
    <source>
        <dbReference type="Pfam" id="PF05279"/>
    </source>
</evidence>
<feature type="compositionally biased region" description="Basic and acidic residues" evidence="9">
    <location>
        <begin position="237"/>
        <end position="257"/>
    </location>
</feature>
<feature type="compositionally biased region" description="Gly residues" evidence="9">
    <location>
        <begin position="258"/>
        <end position="280"/>
    </location>
</feature>
<dbReference type="GO" id="GO:0062101">
    <property type="term" value="F:peptidyl-aspartic acid 3-dioxygenase activity"/>
    <property type="evidence" value="ECO:0007669"/>
    <property type="project" value="InterPro"/>
</dbReference>
<protein>
    <recommendedName>
        <fullName evidence="11">Aspartyl beta-hydroxylase/Triadin domain-containing protein</fullName>
    </recommendedName>
</protein>
<keyword evidence="4 10" id="KW-1133">Transmembrane helix</keyword>
<feature type="region of interest" description="Disordered" evidence="9">
    <location>
        <begin position="147"/>
        <end position="299"/>
    </location>
</feature>
<organism evidence="12 13">
    <name type="scientific">Cnephaeus nilssonii</name>
    <name type="common">Northern bat</name>
    <name type="synonym">Eptesicus nilssonii</name>
    <dbReference type="NCBI Taxonomy" id="3371016"/>
    <lineage>
        <taxon>Eukaryota</taxon>
        <taxon>Metazoa</taxon>
        <taxon>Chordata</taxon>
        <taxon>Craniata</taxon>
        <taxon>Vertebrata</taxon>
        <taxon>Euteleostomi</taxon>
        <taxon>Mammalia</taxon>
        <taxon>Eutheria</taxon>
        <taxon>Laurasiatheria</taxon>
        <taxon>Chiroptera</taxon>
        <taxon>Yangochiroptera</taxon>
        <taxon>Vespertilionidae</taxon>
        <taxon>Cnephaeus</taxon>
    </lineage>
</organism>
<evidence type="ECO:0000256" key="6">
    <source>
        <dbReference type="ARBA" id="ARBA00023157"/>
    </source>
</evidence>
<evidence type="ECO:0000256" key="3">
    <source>
        <dbReference type="ARBA" id="ARBA00022692"/>
    </source>
</evidence>
<evidence type="ECO:0000313" key="13">
    <source>
        <dbReference type="Proteomes" id="UP001177744"/>
    </source>
</evidence>
<evidence type="ECO:0000256" key="7">
    <source>
        <dbReference type="ARBA" id="ARBA00023180"/>
    </source>
</evidence>
<feature type="domain" description="Aspartyl beta-hydroxylase/Triadin" evidence="11">
    <location>
        <begin position="298"/>
        <end position="364"/>
    </location>
</feature>
<evidence type="ECO:0000256" key="9">
    <source>
        <dbReference type="SAM" id="MobiDB-lite"/>
    </source>
</evidence>
<dbReference type="PANTHER" id="PTHR12366">
    <property type="entry name" value="ASPARTYL/ASPARAGINYL BETA-HYDROXYLASE"/>
    <property type="match status" value="1"/>
</dbReference>
<evidence type="ECO:0000313" key="12">
    <source>
        <dbReference type="EMBL" id="KAK1332044.1"/>
    </source>
</evidence>